<protein>
    <submittedName>
        <fullName evidence="3">Uncharacterized protein</fullName>
    </submittedName>
</protein>
<keyword evidence="2" id="KW-0472">Membrane</keyword>
<dbReference type="EMBL" id="AP022583">
    <property type="protein sequence ID" value="BBY06444.1"/>
    <property type="molecule type" value="Genomic_DNA"/>
</dbReference>
<accession>A0A7I7PCV0</accession>
<evidence type="ECO:0000313" key="3">
    <source>
        <dbReference type="EMBL" id="BBY06444.1"/>
    </source>
</evidence>
<name>A0A7I7PCV0_9MYCO</name>
<feature type="region of interest" description="Disordered" evidence="1">
    <location>
        <begin position="1"/>
        <end position="35"/>
    </location>
</feature>
<evidence type="ECO:0000313" key="4">
    <source>
        <dbReference type="Proteomes" id="UP000466894"/>
    </source>
</evidence>
<gene>
    <name evidence="3" type="ORF">MNVI_17620</name>
</gene>
<proteinExistence type="predicted"/>
<sequence length="310" mass="34207">MVTGPAQIARAAGPPPPGQVNGSPMPPRQTEPPARRPLAALGGRRALGWLSCGVAGCIAICWFIFFSPGQSGSKADWFFGAVVFGVVLVAIWQTVTIQRQAAQHMAEAAEHLRKEFIAAEERAAREVAITRRLHQEEMEAQQSLHRAQMEAQRELARVERGHLLKLLQKQAMIEVSRAVGSHTQMLATLWNEAARVLRIEDREERELAMNPIFERISQVVNDFSVEISNAHLLVDDNRLHQALHRVNEAALMAVQVAEDLHVAVVDGHAPEPNPIPPVRQLMLNRAAEARHLAWELLRTGLDDGAAANTV</sequence>
<feature type="transmembrane region" description="Helical" evidence="2">
    <location>
        <begin position="77"/>
        <end position="95"/>
    </location>
</feature>
<dbReference type="Proteomes" id="UP000466894">
    <property type="component" value="Chromosome"/>
</dbReference>
<keyword evidence="2" id="KW-0812">Transmembrane</keyword>
<dbReference type="KEGG" id="mnv:MNVI_17620"/>
<keyword evidence="2" id="KW-1133">Transmembrane helix</keyword>
<feature type="compositionally biased region" description="Pro residues" evidence="1">
    <location>
        <begin position="13"/>
        <end position="30"/>
    </location>
</feature>
<evidence type="ECO:0000256" key="2">
    <source>
        <dbReference type="SAM" id="Phobius"/>
    </source>
</evidence>
<dbReference type="AlphaFoldDB" id="A0A7I7PCV0"/>
<feature type="transmembrane region" description="Helical" evidence="2">
    <location>
        <begin position="46"/>
        <end position="65"/>
    </location>
</feature>
<organism evidence="3 4">
    <name type="scientific">Mycobacterium noviomagense</name>
    <dbReference type="NCBI Taxonomy" id="459858"/>
    <lineage>
        <taxon>Bacteria</taxon>
        <taxon>Bacillati</taxon>
        <taxon>Actinomycetota</taxon>
        <taxon>Actinomycetes</taxon>
        <taxon>Mycobacteriales</taxon>
        <taxon>Mycobacteriaceae</taxon>
        <taxon>Mycobacterium</taxon>
    </lineage>
</organism>
<evidence type="ECO:0000256" key="1">
    <source>
        <dbReference type="SAM" id="MobiDB-lite"/>
    </source>
</evidence>
<reference evidence="3 4" key="1">
    <citation type="journal article" date="2019" name="Emerg. Microbes Infect.">
        <title>Comprehensive subspecies identification of 175 nontuberculous mycobacteria species based on 7547 genomic profiles.</title>
        <authorList>
            <person name="Matsumoto Y."/>
            <person name="Kinjo T."/>
            <person name="Motooka D."/>
            <person name="Nabeya D."/>
            <person name="Jung N."/>
            <person name="Uechi K."/>
            <person name="Horii T."/>
            <person name="Iida T."/>
            <person name="Fujita J."/>
            <person name="Nakamura S."/>
        </authorList>
    </citation>
    <scope>NUCLEOTIDE SEQUENCE [LARGE SCALE GENOMIC DNA]</scope>
    <source>
        <strain evidence="3 4">JCM 16367</strain>
    </source>
</reference>